<dbReference type="PROSITE" id="PS50055">
    <property type="entry name" value="TYR_PHOSPHATASE_PTP"/>
    <property type="match status" value="1"/>
</dbReference>
<dbReference type="Proteomes" id="UP001178508">
    <property type="component" value="Chromosome 22"/>
</dbReference>
<dbReference type="Gene3D" id="3.90.190.10">
    <property type="entry name" value="Protein tyrosine phosphatase superfamily"/>
    <property type="match status" value="1"/>
</dbReference>
<feature type="region of interest" description="Disordered" evidence="8">
    <location>
        <begin position="601"/>
        <end position="646"/>
    </location>
</feature>
<dbReference type="PRINTS" id="PR00700">
    <property type="entry name" value="PRTYPHPHTASE"/>
</dbReference>
<dbReference type="PROSITE" id="PS00383">
    <property type="entry name" value="TYR_PHOSPHATASE_1"/>
    <property type="match status" value="1"/>
</dbReference>
<feature type="compositionally biased region" description="Basic residues" evidence="8">
    <location>
        <begin position="698"/>
        <end position="707"/>
    </location>
</feature>
<evidence type="ECO:0000256" key="3">
    <source>
        <dbReference type="ARBA" id="ARBA00022490"/>
    </source>
</evidence>
<keyword evidence="12" id="KW-1185">Reference proteome</keyword>
<dbReference type="InterPro" id="IPR016130">
    <property type="entry name" value="Tyr_Pase_AS"/>
</dbReference>
<evidence type="ECO:0000256" key="8">
    <source>
        <dbReference type="SAM" id="MobiDB-lite"/>
    </source>
</evidence>
<dbReference type="AlphaFoldDB" id="A0AAV1HFD9"/>
<evidence type="ECO:0000256" key="2">
    <source>
        <dbReference type="ARBA" id="ARBA00013064"/>
    </source>
</evidence>
<dbReference type="SMART" id="SM00404">
    <property type="entry name" value="PTPc_motif"/>
    <property type="match status" value="1"/>
</dbReference>
<keyword evidence="3" id="KW-0963">Cytoplasm</keyword>
<dbReference type="PANTHER" id="PTHR45983:SF1">
    <property type="entry name" value="TYROSINE-PROTEIN PHOSPHATASE NON-RECEPTOR TYPE 22"/>
    <property type="match status" value="1"/>
</dbReference>
<dbReference type="SUPFAM" id="SSF52799">
    <property type="entry name" value="(Phosphotyrosine protein) phosphatases II"/>
    <property type="match status" value="1"/>
</dbReference>
<dbReference type="InterPro" id="IPR000242">
    <property type="entry name" value="PTP_cat"/>
</dbReference>
<dbReference type="GO" id="GO:0005634">
    <property type="term" value="C:nucleus"/>
    <property type="evidence" value="ECO:0007669"/>
    <property type="project" value="TreeGrafter"/>
</dbReference>
<feature type="domain" description="Tyrosine specific protein phosphatases" evidence="10">
    <location>
        <begin position="208"/>
        <end position="285"/>
    </location>
</feature>
<protein>
    <recommendedName>
        <fullName evidence="2">protein-tyrosine-phosphatase</fullName>
        <ecNumber evidence="2">3.1.3.48</ecNumber>
    </recommendedName>
</protein>
<evidence type="ECO:0000259" key="10">
    <source>
        <dbReference type="PROSITE" id="PS50056"/>
    </source>
</evidence>
<evidence type="ECO:0000256" key="4">
    <source>
        <dbReference type="ARBA" id="ARBA00022553"/>
    </source>
</evidence>
<dbReference type="GO" id="GO:0004726">
    <property type="term" value="F:non-membrane spanning protein tyrosine phosphatase activity"/>
    <property type="evidence" value="ECO:0007669"/>
    <property type="project" value="InterPro"/>
</dbReference>
<comment type="similarity">
    <text evidence="7">Belongs to the protein-tyrosine phosphatase family. Non-receptor class 4 subfamily.</text>
</comment>
<evidence type="ECO:0000313" key="11">
    <source>
        <dbReference type="EMBL" id="CAJ1084538.1"/>
    </source>
</evidence>
<dbReference type="PANTHER" id="PTHR45983">
    <property type="entry name" value="TYROSINE PHOSPHATSE N18, PUTATIVE-RELATED"/>
    <property type="match status" value="1"/>
</dbReference>
<dbReference type="Pfam" id="PF00102">
    <property type="entry name" value="Y_phosphatase"/>
    <property type="match status" value="1"/>
</dbReference>
<feature type="region of interest" description="Disordered" evidence="8">
    <location>
        <begin position="345"/>
        <end position="366"/>
    </location>
</feature>
<feature type="compositionally biased region" description="Basic residues" evidence="8">
    <location>
        <begin position="762"/>
        <end position="773"/>
    </location>
</feature>
<dbReference type="InterPro" id="IPR047170">
    <property type="entry name" value="PTN12/18/22"/>
</dbReference>
<dbReference type="GO" id="GO:0050852">
    <property type="term" value="P:T cell receptor signaling pathway"/>
    <property type="evidence" value="ECO:0007669"/>
    <property type="project" value="TreeGrafter"/>
</dbReference>
<reference evidence="11" key="1">
    <citation type="submission" date="2023-08" db="EMBL/GenBank/DDBJ databases">
        <authorList>
            <person name="Alioto T."/>
            <person name="Alioto T."/>
            <person name="Gomez Garrido J."/>
        </authorList>
    </citation>
    <scope>NUCLEOTIDE SEQUENCE</scope>
</reference>
<keyword evidence="4" id="KW-0597">Phosphoprotein</keyword>
<accession>A0AAV1HFD9</accession>
<dbReference type="FunFam" id="3.90.190.10:FF:000045">
    <property type="entry name" value="Tyrosine-protein phosphatase non-receptor type 12"/>
    <property type="match status" value="1"/>
</dbReference>
<sequence length="821" mass="91728">MESQAGILRRLLAQLERQEAGDDEAPNGIAGEFTRLKNLSTKYRTDKIYSTKTAEKQENVKKNRYKDIVPFDHSRVQLTLTTAKNDSDYINANFIKGVSGSRAYIATQGPLPQTVRDFLRMIWEYNIKIVVMACREFEMGKKKCERYWPEIQEQPFICEPFKVYCDSEEAKGDYLTRTLRMSCHNSSRTLTQLHYINWPDHGVPDSIPPILDMLHEMRLEQAHDDIPVCIHCSAGCGRTGALCVIDYTWNLLKKQMIPPDFSIYNLVQNMRTQRPSLVQTKEQYELVYRTIKLLFEKYLQSMDEVAMVPRTITPETESDLSDLSEDLDLVQQIQQFLDEERASLRQNHTPSSCTSDSLISANTPDTQRWTLPDSLATTEELKTQVTPTCQTVDESENVPPLNPAPSPAVAAAICQMVEDPYFDLPSPEEAPVGPKTDAKHCTDSTILSTPTLFLNDHTLEPSPAASGVVEVQADGEEPPPLPQRTPESYILANDAERADSCERLTVIIPPNAAAEAVRNLGGSPPSPAPPLPERTPESFLLATDEAPVEQKLQVKPAVDLSRIGVSSEWSGNSTQTTLALQNETKPWLRSKSLRAKMTLSTPAPHFQPASNPTSFHQYRPPPDPTPPSLLDQTEESLTPPLPDRTPEAFVFNMRDSVHETMPLNPQHLETTHPSLRVSVSSDHDTTSQPKRFLDAVKNRSKSVRVRGSKQEPLTAAQPLTPPAVVRAEAGSAQVEQHDSHHRASLSAETSENSAEKSMYRSKSFKFFRQKLKPKTAPPPPPTQPGAPSPPYSAPSFSLFKFGFGNRFGKPKGPRTYPDTWV</sequence>
<evidence type="ECO:0000256" key="7">
    <source>
        <dbReference type="ARBA" id="ARBA00034734"/>
    </source>
</evidence>
<dbReference type="SMART" id="SM00194">
    <property type="entry name" value="PTPc"/>
    <property type="match status" value="1"/>
</dbReference>
<organism evidence="11 12">
    <name type="scientific">Xyrichtys novacula</name>
    <name type="common">Pearly razorfish</name>
    <name type="synonym">Hemipteronotus novacula</name>
    <dbReference type="NCBI Taxonomy" id="13765"/>
    <lineage>
        <taxon>Eukaryota</taxon>
        <taxon>Metazoa</taxon>
        <taxon>Chordata</taxon>
        <taxon>Craniata</taxon>
        <taxon>Vertebrata</taxon>
        <taxon>Euteleostomi</taxon>
        <taxon>Actinopterygii</taxon>
        <taxon>Neopterygii</taxon>
        <taxon>Teleostei</taxon>
        <taxon>Neoteleostei</taxon>
        <taxon>Acanthomorphata</taxon>
        <taxon>Eupercaria</taxon>
        <taxon>Labriformes</taxon>
        <taxon>Labridae</taxon>
        <taxon>Xyrichtys</taxon>
    </lineage>
</organism>
<feature type="region of interest" description="Disordered" evidence="8">
    <location>
        <begin position="697"/>
        <end position="793"/>
    </location>
</feature>
<feature type="compositionally biased region" description="Pro residues" evidence="8">
    <location>
        <begin position="775"/>
        <end position="792"/>
    </location>
</feature>
<gene>
    <name evidence="11" type="ORF">XNOV1_A001034</name>
</gene>
<dbReference type="GO" id="GO:0050868">
    <property type="term" value="P:negative regulation of T cell activation"/>
    <property type="evidence" value="ECO:0007669"/>
    <property type="project" value="TreeGrafter"/>
</dbReference>
<dbReference type="InterPro" id="IPR000387">
    <property type="entry name" value="Tyr_Pase_dom"/>
</dbReference>
<evidence type="ECO:0000256" key="1">
    <source>
        <dbReference type="ARBA" id="ARBA00004496"/>
    </source>
</evidence>
<dbReference type="EC" id="3.1.3.48" evidence="2"/>
<dbReference type="EMBL" id="OY660885">
    <property type="protein sequence ID" value="CAJ1084538.1"/>
    <property type="molecule type" value="Genomic_DNA"/>
</dbReference>
<keyword evidence="5" id="KW-0378">Hydrolase</keyword>
<evidence type="ECO:0000256" key="6">
    <source>
        <dbReference type="ARBA" id="ARBA00022912"/>
    </source>
</evidence>
<proteinExistence type="inferred from homology"/>
<dbReference type="InterPro" id="IPR029021">
    <property type="entry name" value="Prot-tyrosine_phosphatase-like"/>
</dbReference>
<feature type="domain" description="Tyrosine-protein phosphatase" evidence="9">
    <location>
        <begin position="29"/>
        <end position="294"/>
    </location>
</feature>
<dbReference type="GO" id="GO:0005737">
    <property type="term" value="C:cytoplasm"/>
    <property type="evidence" value="ECO:0007669"/>
    <property type="project" value="UniProtKB-SubCell"/>
</dbReference>
<name>A0AAV1HFD9_XYRNO</name>
<evidence type="ECO:0000313" key="12">
    <source>
        <dbReference type="Proteomes" id="UP001178508"/>
    </source>
</evidence>
<keyword evidence="6" id="KW-0904">Protein phosphatase</keyword>
<dbReference type="PROSITE" id="PS50056">
    <property type="entry name" value="TYR_PHOSPHATASE_2"/>
    <property type="match status" value="1"/>
</dbReference>
<evidence type="ECO:0000259" key="9">
    <source>
        <dbReference type="PROSITE" id="PS50055"/>
    </source>
</evidence>
<evidence type="ECO:0000256" key="5">
    <source>
        <dbReference type="ARBA" id="ARBA00022801"/>
    </source>
</evidence>
<dbReference type="InterPro" id="IPR003595">
    <property type="entry name" value="Tyr_Pase_cat"/>
</dbReference>
<comment type="subcellular location">
    <subcellularLocation>
        <location evidence="1">Cytoplasm</location>
    </subcellularLocation>
</comment>